<reference evidence="2 3" key="1">
    <citation type="submission" date="2023-09" db="EMBL/GenBank/DDBJ databases">
        <title>Genomes of two closely related lineages of the louse Polyplax serrata with different host specificities.</title>
        <authorList>
            <person name="Martinu J."/>
            <person name="Tarabai H."/>
            <person name="Stefka J."/>
            <person name="Hypsa V."/>
        </authorList>
    </citation>
    <scope>NUCLEOTIDE SEQUENCE [LARGE SCALE GENOMIC DNA]</scope>
    <source>
        <strain evidence="2">98ZLc_SE</strain>
    </source>
</reference>
<sequence>MEGPVLTSASSHRLRSAVSACAQSTHSYFTSSSYLGTRIQYGSHNSGGCIRKFHSFGKGGESRFFDKLNGTKKPDGNNETSIACKRRKLGDKSCLNHYCGFRIRPSAGKKKKTKEKNIRNGNEIENLSGTEFQGACDPGQFALKRNLIPKLTLNGSGAESKRLGQYLSGNQLNESNDKRCENLIATSGNNKITLFNGKRNKCNGRCIGRDDSSSSNNNNNNNNKSSNSTSGGNDGTNVIVDRNPNSKLLHYSSNKRGKVKTKNNKKNCVVSIFATKKVAVNEDRIIDQCYKCDVRGYDVLELEDFRNENQEISKWLPKHVVTRRTAQIVR</sequence>
<accession>A0ABR1BFB4</accession>
<evidence type="ECO:0000256" key="1">
    <source>
        <dbReference type="SAM" id="MobiDB-lite"/>
    </source>
</evidence>
<feature type="compositionally biased region" description="Low complexity" evidence="1">
    <location>
        <begin position="213"/>
        <end position="237"/>
    </location>
</feature>
<organism evidence="2 3">
    <name type="scientific">Polyplax serrata</name>
    <name type="common">Common mouse louse</name>
    <dbReference type="NCBI Taxonomy" id="468196"/>
    <lineage>
        <taxon>Eukaryota</taxon>
        <taxon>Metazoa</taxon>
        <taxon>Ecdysozoa</taxon>
        <taxon>Arthropoda</taxon>
        <taxon>Hexapoda</taxon>
        <taxon>Insecta</taxon>
        <taxon>Pterygota</taxon>
        <taxon>Neoptera</taxon>
        <taxon>Paraneoptera</taxon>
        <taxon>Psocodea</taxon>
        <taxon>Troctomorpha</taxon>
        <taxon>Phthiraptera</taxon>
        <taxon>Anoplura</taxon>
        <taxon>Polyplacidae</taxon>
        <taxon>Polyplax</taxon>
    </lineage>
</organism>
<gene>
    <name evidence="2" type="ORF">RUM44_012431</name>
</gene>
<feature type="region of interest" description="Disordered" evidence="1">
    <location>
        <begin position="206"/>
        <end position="243"/>
    </location>
</feature>
<keyword evidence="3" id="KW-1185">Reference proteome</keyword>
<evidence type="ECO:0000313" key="2">
    <source>
        <dbReference type="EMBL" id="KAK6640734.1"/>
    </source>
</evidence>
<dbReference type="EMBL" id="JAWJWF010000001">
    <property type="protein sequence ID" value="KAK6640734.1"/>
    <property type="molecule type" value="Genomic_DNA"/>
</dbReference>
<comment type="caution">
    <text evidence="2">The sequence shown here is derived from an EMBL/GenBank/DDBJ whole genome shotgun (WGS) entry which is preliminary data.</text>
</comment>
<name>A0ABR1BFB4_POLSC</name>
<dbReference type="Proteomes" id="UP001359485">
    <property type="component" value="Unassembled WGS sequence"/>
</dbReference>
<proteinExistence type="predicted"/>
<protein>
    <submittedName>
        <fullName evidence="2">Uncharacterized protein</fullName>
    </submittedName>
</protein>
<evidence type="ECO:0000313" key="3">
    <source>
        <dbReference type="Proteomes" id="UP001359485"/>
    </source>
</evidence>